<keyword evidence="2" id="KW-0472">Membrane</keyword>
<feature type="transmembrane region" description="Helical" evidence="2">
    <location>
        <begin position="163"/>
        <end position="188"/>
    </location>
</feature>
<evidence type="ECO:0000259" key="3">
    <source>
        <dbReference type="Pfam" id="PF20153"/>
    </source>
</evidence>
<evidence type="ECO:0000256" key="1">
    <source>
        <dbReference type="SAM" id="MobiDB-lite"/>
    </source>
</evidence>
<evidence type="ECO:0000256" key="2">
    <source>
        <dbReference type="SAM" id="Phobius"/>
    </source>
</evidence>
<dbReference type="AlphaFoldDB" id="A0AAD7TPY2"/>
<accession>A0AAD7TPY2</accession>
<dbReference type="Pfam" id="PF20153">
    <property type="entry name" value="DUF6535"/>
    <property type="match status" value="1"/>
</dbReference>
<feature type="transmembrane region" description="Helical" evidence="2">
    <location>
        <begin position="85"/>
        <end position="104"/>
    </location>
</feature>
<evidence type="ECO:0000313" key="4">
    <source>
        <dbReference type="EMBL" id="KAJ8473561.1"/>
    </source>
</evidence>
<keyword evidence="5" id="KW-1185">Reference proteome</keyword>
<dbReference type="Proteomes" id="UP001215151">
    <property type="component" value="Unassembled WGS sequence"/>
</dbReference>
<feature type="compositionally biased region" description="Basic and acidic residues" evidence="1">
    <location>
        <begin position="30"/>
        <end position="40"/>
    </location>
</feature>
<protein>
    <recommendedName>
        <fullName evidence="3">DUF6535 domain-containing protein</fullName>
    </recommendedName>
</protein>
<gene>
    <name evidence="4" type="ORF">ONZ51_g7785</name>
</gene>
<keyword evidence="2" id="KW-1133">Transmembrane helix</keyword>
<organism evidence="4 5">
    <name type="scientific">Trametes cubensis</name>
    <dbReference type="NCBI Taxonomy" id="1111947"/>
    <lineage>
        <taxon>Eukaryota</taxon>
        <taxon>Fungi</taxon>
        <taxon>Dikarya</taxon>
        <taxon>Basidiomycota</taxon>
        <taxon>Agaricomycotina</taxon>
        <taxon>Agaricomycetes</taxon>
        <taxon>Polyporales</taxon>
        <taxon>Polyporaceae</taxon>
        <taxon>Trametes</taxon>
    </lineage>
</organism>
<evidence type="ECO:0000313" key="5">
    <source>
        <dbReference type="Proteomes" id="UP001215151"/>
    </source>
</evidence>
<dbReference type="InterPro" id="IPR045338">
    <property type="entry name" value="DUF6535"/>
</dbReference>
<keyword evidence="2" id="KW-0812">Transmembrane</keyword>
<feature type="domain" description="DUF6535" evidence="3">
    <location>
        <begin position="68"/>
        <end position="250"/>
    </location>
</feature>
<feature type="transmembrane region" description="Helical" evidence="2">
    <location>
        <begin position="255"/>
        <end position="276"/>
    </location>
</feature>
<dbReference type="EMBL" id="JAPEVG010000218">
    <property type="protein sequence ID" value="KAJ8473561.1"/>
    <property type="molecule type" value="Genomic_DNA"/>
</dbReference>
<feature type="transmembrane region" description="Helical" evidence="2">
    <location>
        <begin position="227"/>
        <end position="249"/>
    </location>
</feature>
<proteinExistence type="predicted"/>
<sequence>MQASQTAKPGSSKDASFPSDSENCGVGTLGDDRNIGEWKMPDPQTILDELQAEHTEAERSEAQKVLDNSVQSGRHRLRKQWVEELDTLLVYAALFSAVLTAFNVESYRLLKPDDTESIVTAIRELSFQLRNSALNDSARESASESLRTTQNDVSVDPFRPPTFVVVVNCLWFSSLILSLASASIALLVKQWLQESRDGNLGDSRLSTQLLQFRMNCIKRWKVREITALVPFLLQVALMTFLVGLILLLWNLHTVVAAVSSAFTGIFILLFLGVTVLPSIRWDCSYRSPQALLVYTLIRAIRNKVTDLLQQCIKYCSEHRDKEDSLASLLWWSTLQTFCGILSRSPKYPTWHWQVRELFELRKQCDTLDVDTATAAYRLTLDPSHLEHMRVSLSAAAKAPLASCLHQLGAFSLSKEVDRPHRQALLALDVDFDDGEVPPDAPLRQNICKNLSKMALTALRQMFTADKRGRDSSWELTVQRLFTLYTKTTPVDLLYRDPILKIAFYIATETTSANDRDNALSFLMVAVDVDSPTPCDERTVSRILPAAVRWILRNLHRDEARKSSGEGKQPGGEAELHSDKTKQFVGGANSHSGREWHWQDLFAFLIVVHCMLRVGTKGVHALEPRQLESLCRQTTEALELLPESLPDSEALFAGIESLCNELAFGLQLLLQPLARLSAYIDASPTQVSEALIIHETVVERIEEAWSHVEYVLRPPSYLYRDFSKPPSPKTGITERLDTLLDKVNGLFELPGPKTADGMPALVLSPAPPASVVQASAPQTTSPIPMPTRSAKLSKYLRAGAELF</sequence>
<name>A0AAD7TPY2_9APHY</name>
<comment type="caution">
    <text evidence="4">The sequence shown here is derived from an EMBL/GenBank/DDBJ whole genome shotgun (WGS) entry which is preliminary data.</text>
</comment>
<feature type="region of interest" description="Disordered" evidence="1">
    <location>
        <begin position="1"/>
        <end position="40"/>
    </location>
</feature>
<feature type="region of interest" description="Disordered" evidence="1">
    <location>
        <begin position="559"/>
        <end position="580"/>
    </location>
</feature>
<reference evidence="4" key="1">
    <citation type="submission" date="2022-11" db="EMBL/GenBank/DDBJ databases">
        <title>Genome Sequence of Cubamyces cubensis.</title>
        <authorList>
            <person name="Buettner E."/>
        </authorList>
    </citation>
    <scope>NUCLEOTIDE SEQUENCE</scope>
    <source>
        <strain evidence="4">MPL-01</strain>
    </source>
</reference>